<keyword evidence="2" id="KW-1185">Reference proteome</keyword>
<accession>A0ABP9GBE8</accession>
<organism evidence="1 2">
    <name type="scientific">Algibacter agarivorans</name>
    <dbReference type="NCBI Taxonomy" id="1109741"/>
    <lineage>
        <taxon>Bacteria</taxon>
        <taxon>Pseudomonadati</taxon>
        <taxon>Bacteroidota</taxon>
        <taxon>Flavobacteriia</taxon>
        <taxon>Flavobacteriales</taxon>
        <taxon>Flavobacteriaceae</taxon>
        <taxon>Algibacter</taxon>
    </lineage>
</organism>
<proteinExistence type="predicted"/>
<protein>
    <submittedName>
        <fullName evidence="1">Uncharacterized protein</fullName>
    </submittedName>
</protein>
<dbReference type="Proteomes" id="UP001501302">
    <property type="component" value="Unassembled WGS sequence"/>
</dbReference>
<evidence type="ECO:0000313" key="2">
    <source>
        <dbReference type="Proteomes" id="UP001501302"/>
    </source>
</evidence>
<evidence type="ECO:0000313" key="1">
    <source>
        <dbReference type="EMBL" id="GAA4936078.1"/>
    </source>
</evidence>
<dbReference type="RefSeq" id="WP_345190051.1">
    <property type="nucleotide sequence ID" value="NZ_BAABJJ010000009.1"/>
</dbReference>
<sequence>METLINETKEIGLKKQIKMLVASTPSKLEFLINEELGELFRLDVNVLDIKYAINKDIGSAIIIYQSLKV</sequence>
<dbReference type="EMBL" id="BAABJJ010000009">
    <property type="protein sequence ID" value="GAA4936078.1"/>
    <property type="molecule type" value="Genomic_DNA"/>
</dbReference>
<reference evidence="2" key="1">
    <citation type="journal article" date="2019" name="Int. J. Syst. Evol. Microbiol.">
        <title>The Global Catalogue of Microorganisms (GCM) 10K type strain sequencing project: providing services to taxonomists for standard genome sequencing and annotation.</title>
        <authorList>
            <consortium name="The Broad Institute Genomics Platform"/>
            <consortium name="The Broad Institute Genome Sequencing Center for Infectious Disease"/>
            <person name="Wu L."/>
            <person name="Ma J."/>
        </authorList>
    </citation>
    <scope>NUCLEOTIDE SEQUENCE [LARGE SCALE GENOMIC DNA]</scope>
    <source>
        <strain evidence="2">JCM 18285</strain>
    </source>
</reference>
<name>A0ABP9GBE8_9FLAO</name>
<gene>
    <name evidence="1" type="ORF">GCM10023314_05530</name>
</gene>
<comment type="caution">
    <text evidence="1">The sequence shown here is derived from an EMBL/GenBank/DDBJ whole genome shotgun (WGS) entry which is preliminary data.</text>
</comment>